<dbReference type="PANTHER" id="PTHR31157:SF1">
    <property type="entry name" value="SCP DOMAIN-CONTAINING PROTEIN"/>
    <property type="match status" value="1"/>
</dbReference>
<dbReference type="Proteomes" id="UP000584824">
    <property type="component" value="Unassembled WGS sequence"/>
</dbReference>
<evidence type="ECO:0000256" key="1">
    <source>
        <dbReference type="SAM" id="SignalP"/>
    </source>
</evidence>
<evidence type="ECO:0000313" key="3">
    <source>
        <dbReference type="EMBL" id="MBB4101522.1"/>
    </source>
</evidence>
<evidence type="ECO:0000259" key="2">
    <source>
        <dbReference type="Pfam" id="PF00188"/>
    </source>
</evidence>
<comment type="caution">
    <text evidence="3">The sequence shown here is derived from an EMBL/GenBank/DDBJ whole genome shotgun (WGS) entry which is preliminary data.</text>
</comment>
<dbReference type="PROSITE" id="PS51257">
    <property type="entry name" value="PROKAR_LIPOPROTEIN"/>
    <property type="match status" value="1"/>
</dbReference>
<reference evidence="3 4" key="1">
    <citation type="submission" date="2020-08" db="EMBL/GenBank/DDBJ databases">
        <title>Genomic Encyclopedia of Type Strains, Phase IV (KMG-IV): sequencing the most valuable type-strain genomes for metagenomic binning, comparative biology and taxonomic classification.</title>
        <authorList>
            <person name="Goeker M."/>
        </authorList>
    </citation>
    <scope>NUCLEOTIDE SEQUENCE [LARGE SCALE GENOMIC DNA]</scope>
    <source>
        <strain evidence="3 4">DSM 26385</strain>
    </source>
</reference>
<dbReference type="SUPFAM" id="SSF55797">
    <property type="entry name" value="PR-1-like"/>
    <property type="match status" value="1"/>
</dbReference>
<gene>
    <name evidence="3" type="ORF">GGQ66_000038</name>
</gene>
<keyword evidence="4" id="KW-1185">Reference proteome</keyword>
<proteinExistence type="predicted"/>
<dbReference type="Pfam" id="PF00188">
    <property type="entry name" value="CAP"/>
    <property type="match status" value="1"/>
</dbReference>
<feature type="domain" description="SCP" evidence="2">
    <location>
        <begin position="45"/>
        <end position="156"/>
    </location>
</feature>
<dbReference type="Gene3D" id="3.40.33.10">
    <property type="entry name" value="CAP"/>
    <property type="match status" value="1"/>
</dbReference>
<dbReference type="InterPro" id="IPR035940">
    <property type="entry name" value="CAP_sf"/>
</dbReference>
<dbReference type="EMBL" id="JACIDU010000001">
    <property type="protein sequence ID" value="MBB4101522.1"/>
    <property type="molecule type" value="Genomic_DNA"/>
</dbReference>
<organism evidence="3 4">
    <name type="scientific">Allorhizobium borbori</name>
    <dbReference type="NCBI Taxonomy" id="485907"/>
    <lineage>
        <taxon>Bacteria</taxon>
        <taxon>Pseudomonadati</taxon>
        <taxon>Pseudomonadota</taxon>
        <taxon>Alphaproteobacteria</taxon>
        <taxon>Hyphomicrobiales</taxon>
        <taxon>Rhizobiaceae</taxon>
        <taxon>Rhizobium/Agrobacterium group</taxon>
        <taxon>Allorhizobium</taxon>
    </lineage>
</organism>
<dbReference type="PANTHER" id="PTHR31157">
    <property type="entry name" value="SCP DOMAIN-CONTAINING PROTEIN"/>
    <property type="match status" value="1"/>
</dbReference>
<feature type="chain" id="PRO_5030808517" evidence="1">
    <location>
        <begin position="23"/>
        <end position="164"/>
    </location>
</feature>
<dbReference type="RefSeq" id="WP_183788205.1">
    <property type="nucleotide sequence ID" value="NZ_JACIDU010000001.1"/>
</dbReference>
<accession>A0A7W6JZW7</accession>
<keyword evidence="1" id="KW-0732">Signal</keyword>
<protein>
    <submittedName>
        <fullName evidence="3">Uncharacterized protein YkwD</fullName>
    </submittedName>
</protein>
<sequence>MTKILRRRALPFIAAGALSFLAACTTAPPPRSFTGTAEDKTAEALGAVNALRASKGLSALSVAAPSQDAALKQASRMAANGQMKHLMGITDSFGARMKASNVPLPAAENIGAGQQTTDAVVKAWIASPHHLENMLGPSYTTLGVAVARDPASGNHPYWAMVLSR</sequence>
<dbReference type="CDD" id="cd05379">
    <property type="entry name" value="CAP_bacterial"/>
    <property type="match status" value="1"/>
</dbReference>
<dbReference type="AlphaFoldDB" id="A0A7W6JZW7"/>
<evidence type="ECO:0000313" key="4">
    <source>
        <dbReference type="Proteomes" id="UP000584824"/>
    </source>
</evidence>
<name>A0A7W6JZW7_9HYPH</name>
<dbReference type="InterPro" id="IPR014044">
    <property type="entry name" value="CAP_dom"/>
</dbReference>
<feature type="signal peptide" evidence="1">
    <location>
        <begin position="1"/>
        <end position="22"/>
    </location>
</feature>